<reference evidence="1 2" key="1">
    <citation type="submission" date="2020-08" db="EMBL/GenBank/DDBJ databases">
        <title>Genomic Encyclopedia of Type Strains, Phase IV (KMG-IV): sequencing the most valuable type-strain genomes for metagenomic binning, comparative biology and taxonomic classification.</title>
        <authorList>
            <person name="Goeker M."/>
        </authorList>
    </citation>
    <scope>NUCLEOTIDE SEQUENCE [LARGE SCALE GENOMIC DNA]</scope>
    <source>
        <strain evidence="1 2">DSM 103733</strain>
    </source>
</reference>
<dbReference type="RefSeq" id="WP_050060431.1">
    <property type="nucleotide sequence ID" value="NZ_JACHEK010000010.1"/>
</dbReference>
<comment type="caution">
    <text evidence="1">The sequence shown here is derived from an EMBL/GenBank/DDBJ whole genome shotgun (WGS) entry which is preliminary data.</text>
</comment>
<dbReference type="Pfam" id="PF15580">
    <property type="entry name" value="Imm53"/>
    <property type="match status" value="1"/>
</dbReference>
<accession>A0A841K898</accession>
<dbReference type="Proteomes" id="UP000538666">
    <property type="component" value="Unassembled WGS sequence"/>
</dbReference>
<keyword evidence="2" id="KW-1185">Reference proteome</keyword>
<evidence type="ECO:0000313" key="1">
    <source>
        <dbReference type="EMBL" id="MBB6146524.1"/>
    </source>
</evidence>
<gene>
    <name evidence="1" type="ORF">HNQ77_004503</name>
</gene>
<proteinExistence type="predicted"/>
<organism evidence="1 2">
    <name type="scientific">Silvibacterium bohemicum</name>
    <dbReference type="NCBI Taxonomy" id="1577686"/>
    <lineage>
        <taxon>Bacteria</taxon>
        <taxon>Pseudomonadati</taxon>
        <taxon>Acidobacteriota</taxon>
        <taxon>Terriglobia</taxon>
        <taxon>Terriglobales</taxon>
        <taxon>Acidobacteriaceae</taxon>
        <taxon>Silvibacterium</taxon>
    </lineage>
</organism>
<dbReference type="OrthoDB" id="3533713at2"/>
<dbReference type="InterPro" id="IPR028228">
    <property type="entry name" value="Imm53"/>
</dbReference>
<dbReference type="EMBL" id="JACHEK010000010">
    <property type="protein sequence ID" value="MBB6146524.1"/>
    <property type="molecule type" value="Genomic_DNA"/>
</dbReference>
<evidence type="ECO:0000313" key="2">
    <source>
        <dbReference type="Proteomes" id="UP000538666"/>
    </source>
</evidence>
<protein>
    <recommendedName>
        <fullName evidence="3">Rhodanese-related sulfurtransferase</fullName>
    </recommendedName>
</protein>
<dbReference type="AlphaFoldDB" id="A0A841K898"/>
<evidence type="ECO:0008006" key="3">
    <source>
        <dbReference type="Google" id="ProtNLM"/>
    </source>
</evidence>
<name>A0A841K898_9BACT</name>
<sequence length="99" mass="11268">MPQDNLRWLDDWYQSQCNGDWEHSRGMRLESLDEPGWRLTIDLAGTSAASASPQRVNLDTPCGEWIDCAISEERFQGSGDPRKLEQIIGVFRQWVDAAS</sequence>